<dbReference type="InterPro" id="IPR014284">
    <property type="entry name" value="RNA_pol_sigma-70_dom"/>
</dbReference>
<dbReference type="PANTHER" id="PTHR43133">
    <property type="entry name" value="RNA POLYMERASE ECF-TYPE SIGMA FACTO"/>
    <property type="match status" value="1"/>
</dbReference>
<evidence type="ECO:0000259" key="6">
    <source>
        <dbReference type="Pfam" id="PF04542"/>
    </source>
</evidence>
<dbReference type="CDD" id="cd06171">
    <property type="entry name" value="Sigma70_r4"/>
    <property type="match status" value="1"/>
</dbReference>
<dbReference type="InterPro" id="IPR013325">
    <property type="entry name" value="RNA_pol_sigma_r2"/>
</dbReference>
<dbReference type="Pfam" id="PF08281">
    <property type="entry name" value="Sigma70_r4_2"/>
    <property type="match status" value="1"/>
</dbReference>
<dbReference type="SUPFAM" id="SSF88659">
    <property type="entry name" value="Sigma3 and sigma4 domains of RNA polymerase sigma factors"/>
    <property type="match status" value="1"/>
</dbReference>
<dbReference type="InterPro" id="IPR039425">
    <property type="entry name" value="RNA_pol_sigma-70-like"/>
</dbReference>
<name>A0A7C1NEL2_UNCW3</name>
<dbReference type="EMBL" id="DSLG01000007">
    <property type="protein sequence ID" value="HEA87558.1"/>
    <property type="molecule type" value="Genomic_DNA"/>
</dbReference>
<evidence type="ECO:0000256" key="2">
    <source>
        <dbReference type="ARBA" id="ARBA00023015"/>
    </source>
</evidence>
<keyword evidence="4" id="KW-0804">Transcription</keyword>
<dbReference type="InterPro" id="IPR036388">
    <property type="entry name" value="WH-like_DNA-bd_sf"/>
</dbReference>
<comment type="caution">
    <text evidence="8">The sequence shown here is derived from an EMBL/GenBank/DDBJ whole genome shotgun (WGS) entry which is preliminary data.</text>
</comment>
<evidence type="ECO:0000256" key="1">
    <source>
        <dbReference type="ARBA" id="ARBA00010641"/>
    </source>
</evidence>
<evidence type="ECO:0000256" key="5">
    <source>
        <dbReference type="SAM" id="MobiDB-lite"/>
    </source>
</evidence>
<protein>
    <submittedName>
        <fullName evidence="8">Sigma-70 family RNA polymerase sigma factor</fullName>
    </submittedName>
</protein>
<feature type="domain" description="RNA polymerase sigma factor 70 region 4 type 2" evidence="7">
    <location>
        <begin position="138"/>
        <end position="190"/>
    </location>
</feature>
<comment type="similarity">
    <text evidence="1">Belongs to the sigma-70 factor family. ECF subfamily.</text>
</comment>
<keyword evidence="3" id="KW-0731">Sigma factor</keyword>
<feature type="region of interest" description="Disordered" evidence="5">
    <location>
        <begin position="113"/>
        <end position="132"/>
    </location>
</feature>
<evidence type="ECO:0000256" key="4">
    <source>
        <dbReference type="ARBA" id="ARBA00023163"/>
    </source>
</evidence>
<dbReference type="PANTHER" id="PTHR43133:SF51">
    <property type="entry name" value="RNA POLYMERASE SIGMA FACTOR"/>
    <property type="match status" value="1"/>
</dbReference>
<proteinExistence type="inferred from homology"/>
<dbReference type="GO" id="GO:0006352">
    <property type="term" value="P:DNA-templated transcription initiation"/>
    <property type="evidence" value="ECO:0007669"/>
    <property type="project" value="InterPro"/>
</dbReference>
<dbReference type="EMBL" id="DSTU01000001">
    <property type="protein sequence ID" value="HFJ53139.1"/>
    <property type="molecule type" value="Genomic_DNA"/>
</dbReference>
<accession>A0A7C1NEL2</accession>
<evidence type="ECO:0000313" key="9">
    <source>
        <dbReference type="EMBL" id="HFJ53139.1"/>
    </source>
</evidence>
<evidence type="ECO:0000256" key="3">
    <source>
        <dbReference type="ARBA" id="ARBA00023082"/>
    </source>
</evidence>
<dbReference type="Gene3D" id="1.10.10.10">
    <property type="entry name" value="Winged helix-like DNA-binding domain superfamily/Winged helix DNA-binding domain"/>
    <property type="match status" value="1"/>
</dbReference>
<organism evidence="8">
    <name type="scientific">candidate division WOR-3 bacterium</name>
    <dbReference type="NCBI Taxonomy" id="2052148"/>
    <lineage>
        <taxon>Bacteria</taxon>
        <taxon>Bacteria division WOR-3</taxon>
    </lineage>
</organism>
<evidence type="ECO:0000313" key="8">
    <source>
        <dbReference type="EMBL" id="HEA87558.1"/>
    </source>
</evidence>
<evidence type="ECO:0000259" key="7">
    <source>
        <dbReference type="Pfam" id="PF08281"/>
    </source>
</evidence>
<dbReference type="SUPFAM" id="SSF88946">
    <property type="entry name" value="Sigma2 domain of RNA polymerase sigma factors"/>
    <property type="match status" value="1"/>
</dbReference>
<dbReference type="NCBIfam" id="TIGR02937">
    <property type="entry name" value="sigma70-ECF"/>
    <property type="match status" value="1"/>
</dbReference>
<feature type="domain" description="RNA polymerase sigma-70 region 2" evidence="6">
    <location>
        <begin position="44"/>
        <end position="111"/>
    </location>
</feature>
<reference evidence="8" key="1">
    <citation type="journal article" date="2020" name="mSystems">
        <title>Genome- and Community-Level Interaction Insights into Carbon Utilization and Element Cycling Functions of Hydrothermarchaeota in Hydrothermal Sediment.</title>
        <authorList>
            <person name="Zhou Z."/>
            <person name="Liu Y."/>
            <person name="Xu W."/>
            <person name="Pan J."/>
            <person name="Luo Z.H."/>
            <person name="Li M."/>
        </authorList>
    </citation>
    <scope>NUCLEOTIDE SEQUENCE [LARGE SCALE GENOMIC DNA]</scope>
    <source>
        <strain evidence="8">SpSt-265</strain>
        <strain evidence="9">SpSt-465</strain>
    </source>
</reference>
<dbReference type="GO" id="GO:0003677">
    <property type="term" value="F:DNA binding"/>
    <property type="evidence" value="ECO:0007669"/>
    <property type="project" value="InterPro"/>
</dbReference>
<dbReference type="InterPro" id="IPR007627">
    <property type="entry name" value="RNA_pol_sigma70_r2"/>
</dbReference>
<dbReference type="GO" id="GO:0016987">
    <property type="term" value="F:sigma factor activity"/>
    <property type="evidence" value="ECO:0007669"/>
    <property type="project" value="UniProtKB-KW"/>
</dbReference>
<dbReference type="Gene3D" id="1.10.1740.10">
    <property type="match status" value="1"/>
</dbReference>
<dbReference type="Pfam" id="PF04542">
    <property type="entry name" value="Sigma70_r2"/>
    <property type="match status" value="1"/>
</dbReference>
<sequence>MCRRTAVICRLPGLINTPVPETELNDEQLVLRAQQGNLTAYEQLVRRHQQGLYAFIYRMVQNPADAEELCQQAFVRAWQKLAGFKGRSSFKTWLYQIAINLTLNFRTRTRKTEELSELQPADPATEPEADYHRRQQEELVQQALLQLPPDQRTALVLKVYENLSYNEIARLMGRSVRAVDSLLVRARTRLKTLLEPARQRGLL</sequence>
<dbReference type="InterPro" id="IPR013249">
    <property type="entry name" value="RNA_pol_sigma70_r4_t2"/>
</dbReference>
<dbReference type="AlphaFoldDB" id="A0A7C1NEL2"/>
<dbReference type="InterPro" id="IPR013324">
    <property type="entry name" value="RNA_pol_sigma_r3/r4-like"/>
</dbReference>
<gene>
    <name evidence="8" type="ORF">ENP94_06070</name>
    <name evidence="9" type="ORF">ENS16_00385</name>
</gene>
<keyword evidence="2" id="KW-0805">Transcription regulation</keyword>